<keyword evidence="7" id="KW-0275">Fatty acid biosynthesis</keyword>
<evidence type="ECO:0000256" key="6">
    <source>
        <dbReference type="ARBA" id="ARBA00023125"/>
    </source>
</evidence>
<evidence type="ECO:0000256" key="7">
    <source>
        <dbReference type="ARBA" id="ARBA00023160"/>
    </source>
</evidence>
<dbReference type="EMBL" id="CP141614">
    <property type="protein sequence ID" value="WRP13371.1"/>
    <property type="molecule type" value="Genomic_DNA"/>
</dbReference>
<evidence type="ECO:0000256" key="4">
    <source>
        <dbReference type="ARBA" id="ARBA00023015"/>
    </source>
</evidence>
<evidence type="ECO:0000256" key="3">
    <source>
        <dbReference type="ARBA" id="ARBA00022832"/>
    </source>
</evidence>
<name>A0ABZ1BKK7_9FIRM</name>
<dbReference type="InterPro" id="IPR017275">
    <property type="entry name" value="Transcription_factor_FapR"/>
</dbReference>
<keyword evidence="1" id="KW-0678">Repressor</keyword>
<evidence type="ECO:0000256" key="1">
    <source>
        <dbReference type="ARBA" id="ARBA00022491"/>
    </source>
</evidence>
<keyword evidence="4" id="KW-0805">Transcription regulation</keyword>
<dbReference type="Proteomes" id="UP001333102">
    <property type="component" value="Chromosome"/>
</dbReference>
<accession>A0ABZ1BKK7</accession>
<dbReference type="InterPro" id="IPR036388">
    <property type="entry name" value="WH-like_DNA-bd_sf"/>
</dbReference>
<dbReference type="Pfam" id="PF03061">
    <property type="entry name" value="4HBT"/>
    <property type="match status" value="1"/>
</dbReference>
<dbReference type="Gene3D" id="1.10.10.10">
    <property type="entry name" value="Winged helix-like DNA-binding domain superfamily/Winged helix DNA-binding domain"/>
    <property type="match status" value="1"/>
</dbReference>
<keyword evidence="11" id="KW-1185">Reference proteome</keyword>
<evidence type="ECO:0000256" key="5">
    <source>
        <dbReference type="ARBA" id="ARBA00023098"/>
    </source>
</evidence>
<dbReference type="SUPFAM" id="SSF54637">
    <property type="entry name" value="Thioesterase/thiol ester dehydrase-isomerase"/>
    <property type="match status" value="1"/>
</dbReference>
<proteinExistence type="predicted"/>
<reference evidence="11" key="1">
    <citation type="submission" date="2023-12" db="EMBL/GenBank/DDBJ databases">
        <title>Novel isolates from deep terrestrial aquifers shed light on the physiology and ecology of the class Limnochordia.</title>
        <authorList>
            <person name="Karnachuk O.V."/>
            <person name="Lukina A.P."/>
            <person name="Avakyan M.R."/>
            <person name="Kadnikov V."/>
            <person name="Begmatov S."/>
            <person name="Beletsky A.V."/>
            <person name="Mardanov A.V."/>
            <person name="Ravin N.V."/>
        </authorList>
    </citation>
    <scope>NUCLEOTIDE SEQUENCE [LARGE SCALE GENOMIC DNA]</scope>
    <source>
        <strain evidence="11">LN</strain>
    </source>
</reference>
<keyword evidence="3" id="KW-0276">Fatty acid metabolism</keyword>
<evidence type="ECO:0000313" key="10">
    <source>
        <dbReference type="EMBL" id="WRP13371.1"/>
    </source>
</evidence>
<organism evidence="10 11">
    <name type="scientific">Geochorda subterranea</name>
    <dbReference type="NCBI Taxonomy" id="3109564"/>
    <lineage>
        <taxon>Bacteria</taxon>
        <taxon>Bacillati</taxon>
        <taxon>Bacillota</taxon>
        <taxon>Limnochordia</taxon>
        <taxon>Limnochordales</taxon>
        <taxon>Geochordaceae</taxon>
        <taxon>Geochorda</taxon>
    </lineage>
</organism>
<dbReference type="InterPro" id="IPR006683">
    <property type="entry name" value="Thioestr_dom"/>
</dbReference>
<dbReference type="InterPro" id="IPR029069">
    <property type="entry name" value="HotDog_dom_sf"/>
</dbReference>
<protein>
    <submittedName>
        <fullName evidence="10">Transcription factor FapR</fullName>
    </submittedName>
</protein>
<gene>
    <name evidence="10" type="primary">fapR</name>
    <name evidence="10" type="ORF">VLY81_07880</name>
</gene>
<dbReference type="PIRSF" id="PIRSF037733">
    <property type="entry name" value="Transcription_factor_FapR"/>
    <property type="match status" value="1"/>
</dbReference>
<evidence type="ECO:0000256" key="2">
    <source>
        <dbReference type="ARBA" id="ARBA00022516"/>
    </source>
</evidence>
<dbReference type="Gene3D" id="3.10.129.10">
    <property type="entry name" value="Hotdog Thioesterase"/>
    <property type="match status" value="1"/>
</dbReference>
<keyword evidence="6" id="KW-0238">DNA-binding</keyword>
<evidence type="ECO:0000259" key="9">
    <source>
        <dbReference type="Pfam" id="PF03061"/>
    </source>
</evidence>
<dbReference type="NCBIfam" id="NF003359">
    <property type="entry name" value="PRK04424.1"/>
    <property type="match status" value="1"/>
</dbReference>
<keyword evidence="5" id="KW-0443">Lipid metabolism</keyword>
<keyword evidence="8" id="KW-0804">Transcription</keyword>
<dbReference type="RefSeq" id="WP_324667616.1">
    <property type="nucleotide sequence ID" value="NZ_CP141614.1"/>
</dbReference>
<evidence type="ECO:0000256" key="8">
    <source>
        <dbReference type="ARBA" id="ARBA00023163"/>
    </source>
</evidence>
<feature type="domain" description="Thioesterase" evidence="9">
    <location>
        <begin position="119"/>
        <end position="168"/>
    </location>
</feature>
<sequence>MSRSSNQVIEKRLERLRQLLLQEPFLTDRELAHRLGVSVPTVRLDRMRLGIPEMRERTRRLAEERVTQPRSLFASEVIGELVELRLGRWGLSTLRTGPEMAFARTGIVRGHYLFAQANSLAVALVDADVVVTGSARVRFVRPVRVGEEVLARAELTRSRSHTHLVDVVSRCGADEVFRGLFVVASLPPERAGQPVPTERG</sequence>
<evidence type="ECO:0000313" key="11">
    <source>
        <dbReference type="Proteomes" id="UP001333102"/>
    </source>
</evidence>
<keyword evidence="2" id="KW-0444">Lipid biosynthesis</keyword>